<dbReference type="EMBL" id="AP024613">
    <property type="protein sequence ID" value="BCV43337.1"/>
    <property type="molecule type" value="Genomic_DNA"/>
</dbReference>
<name>A0AAD1NMB3_9GAMM</name>
<dbReference type="Gene3D" id="3.40.50.150">
    <property type="entry name" value="Vaccinia Virus protein VP39"/>
    <property type="match status" value="1"/>
</dbReference>
<evidence type="ECO:0000313" key="3">
    <source>
        <dbReference type="EMBL" id="BCV43337.1"/>
    </source>
</evidence>
<evidence type="ECO:0000259" key="2">
    <source>
        <dbReference type="Pfam" id="PF13649"/>
    </source>
</evidence>
<accession>A0AAD1NMB3</accession>
<keyword evidence="1" id="KW-0808">Transferase</keyword>
<dbReference type="InterPro" id="IPR041698">
    <property type="entry name" value="Methyltransf_25"/>
</dbReference>
<dbReference type="Proteomes" id="UP000825078">
    <property type="component" value="Chromosome"/>
</dbReference>
<sequence>MNINKLISQYLPIRLSPNESKIPWNDADFSQRMLENHLSQEHDWASRKLAVIERQVDWLCSQLAPGAKVLDLGCGPGFYTQLLAKRGFCCTGVDFSPASIAYAQQQAQAAGLDIDYQLLDVRSYRPTKKFDFIMMTFGELNVFSTADAKSLLKHCANWLMPNGKLLVEVHSFDEVKRQGQAEPSWQRHSQGLFLDAPHLLLTEHAWDEALQTSSTLFWVIEENGKVARFGSRMQAWQDEEYLQLLNECGFNKIQRIDTAVWPSSNTFEGKLYTLMACSKA</sequence>
<dbReference type="PANTHER" id="PTHR43861">
    <property type="entry name" value="TRANS-ACONITATE 2-METHYLTRANSFERASE-RELATED"/>
    <property type="match status" value="1"/>
</dbReference>
<dbReference type="RefSeq" id="WP_123115537.1">
    <property type="nucleotide sequence ID" value="NZ_AP024613.1"/>
</dbReference>
<organism evidence="3 4">
    <name type="scientific">Shewanella algae</name>
    <dbReference type="NCBI Taxonomy" id="38313"/>
    <lineage>
        <taxon>Bacteria</taxon>
        <taxon>Pseudomonadati</taxon>
        <taxon>Pseudomonadota</taxon>
        <taxon>Gammaproteobacteria</taxon>
        <taxon>Alteromonadales</taxon>
        <taxon>Shewanellaceae</taxon>
        <taxon>Shewanella</taxon>
    </lineage>
</organism>
<evidence type="ECO:0000313" key="4">
    <source>
        <dbReference type="Proteomes" id="UP000825078"/>
    </source>
</evidence>
<proteinExistence type="predicted"/>
<dbReference type="AlphaFoldDB" id="A0AAD1NMB3"/>
<gene>
    <name evidence="3" type="ORF">TUM17379_03550</name>
</gene>
<dbReference type="Gene3D" id="2.20.25.110">
    <property type="entry name" value="S-adenosyl-L-methionine-dependent methyltransferases"/>
    <property type="match status" value="1"/>
</dbReference>
<dbReference type="GO" id="GO:0016740">
    <property type="term" value="F:transferase activity"/>
    <property type="evidence" value="ECO:0007669"/>
    <property type="project" value="UniProtKB-KW"/>
</dbReference>
<protein>
    <recommendedName>
        <fullName evidence="2">Methyltransferase domain-containing protein</fullName>
    </recommendedName>
</protein>
<dbReference type="Pfam" id="PF13649">
    <property type="entry name" value="Methyltransf_25"/>
    <property type="match status" value="1"/>
</dbReference>
<feature type="domain" description="Methyltransferase" evidence="2">
    <location>
        <begin position="69"/>
        <end position="163"/>
    </location>
</feature>
<dbReference type="SUPFAM" id="SSF53335">
    <property type="entry name" value="S-adenosyl-L-methionine-dependent methyltransferases"/>
    <property type="match status" value="1"/>
</dbReference>
<dbReference type="InterPro" id="IPR029063">
    <property type="entry name" value="SAM-dependent_MTases_sf"/>
</dbReference>
<reference evidence="3" key="1">
    <citation type="submission" date="2021-05" db="EMBL/GenBank/DDBJ databases">
        <title>Molecular characterization for Shewanella algae harboring chromosomal blaOXA-55-like strains isolated from clinical and environment sample.</title>
        <authorList>
            <person name="Ohama Y."/>
            <person name="Aoki K."/>
            <person name="Harada S."/>
            <person name="Moriya K."/>
            <person name="Ishii Y."/>
            <person name="Tateda K."/>
        </authorList>
    </citation>
    <scope>NUCLEOTIDE SEQUENCE</scope>
    <source>
        <strain evidence="3">TUM17379</strain>
    </source>
</reference>
<dbReference type="CDD" id="cd02440">
    <property type="entry name" value="AdoMet_MTases"/>
    <property type="match status" value="1"/>
</dbReference>
<evidence type="ECO:0000256" key="1">
    <source>
        <dbReference type="ARBA" id="ARBA00022679"/>
    </source>
</evidence>